<dbReference type="PANTHER" id="PTHR43642">
    <property type="entry name" value="HYBRID SIGNAL TRANSDUCTION HISTIDINE KINASE G"/>
    <property type="match status" value="1"/>
</dbReference>
<dbReference type="SUPFAM" id="SSF55781">
    <property type="entry name" value="GAF domain-like"/>
    <property type="match status" value="1"/>
</dbReference>
<dbReference type="PRINTS" id="PR00344">
    <property type="entry name" value="BCTRLSENSOR"/>
</dbReference>
<dbReference type="EC" id="2.7.13.3" evidence="2"/>
<evidence type="ECO:0000256" key="2">
    <source>
        <dbReference type="ARBA" id="ARBA00012438"/>
    </source>
</evidence>
<dbReference type="SMART" id="SM00388">
    <property type="entry name" value="HisKA"/>
    <property type="match status" value="1"/>
</dbReference>
<dbReference type="Pfam" id="PF01590">
    <property type="entry name" value="GAF"/>
    <property type="match status" value="1"/>
</dbReference>
<dbReference type="InterPro" id="IPR004358">
    <property type="entry name" value="Sig_transdc_His_kin-like_C"/>
</dbReference>
<dbReference type="InterPro" id="IPR000719">
    <property type="entry name" value="Prot_kinase_dom"/>
</dbReference>
<proteinExistence type="predicted"/>
<dbReference type="InterPro" id="IPR003018">
    <property type="entry name" value="GAF"/>
</dbReference>
<accession>A0A423HP47</accession>
<dbReference type="Gene3D" id="1.10.510.10">
    <property type="entry name" value="Transferase(Phosphotransferase) domain 1"/>
    <property type="match status" value="1"/>
</dbReference>
<dbReference type="GO" id="GO:0005524">
    <property type="term" value="F:ATP binding"/>
    <property type="evidence" value="ECO:0007669"/>
    <property type="project" value="InterPro"/>
</dbReference>
<evidence type="ECO:0000259" key="4">
    <source>
        <dbReference type="PROSITE" id="PS50011"/>
    </source>
</evidence>
<dbReference type="SUPFAM" id="SSF56112">
    <property type="entry name" value="Protein kinase-like (PK-like)"/>
    <property type="match status" value="1"/>
</dbReference>
<dbReference type="Pfam" id="PF13191">
    <property type="entry name" value="AAA_16"/>
    <property type="match status" value="1"/>
</dbReference>
<dbReference type="InterPro" id="IPR005467">
    <property type="entry name" value="His_kinase_dom"/>
</dbReference>
<evidence type="ECO:0000313" key="6">
    <source>
        <dbReference type="EMBL" id="RON14960.1"/>
    </source>
</evidence>
<dbReference type="Gene3D" id="3.30.565.10">
    <property type="entry name" value="Histidine kinase-like ATPase, C-terminal domain"/>
    <property type="match status" value="1"/>
</dbReference>
<dbReference type="Pfam" id="PF02518">
    <property type="entry name" value="HATPase_c"/>
    <property type="match status" value="1"/>
</dbReference>
<dbReference type="InterPro" id="IPR053159">
    <property type="entry name" value="Hybrid_Histidine_Kinase"/>
</dbReference>
<dbReference type="InterPro" id="IPR036890">
    <property type="entry name" value="HATPase_C_sf"/>
</dbReference>
<dbReference type="InterPro" id="IPR029016">
    <property type="entry name" value="GAF-like_dom_sf"/>
</dbReference>
<dbReference type="InterPro" id="IPR003594">
    <property type="entry name" value="HATPase_dom"/>
</dbReference>
<keyword evidence="3" id="KW-0597">Phosphoprotein</keyword>
<feature type="domain" description="Protein kinase" evidence="4">
    <location>
        <begin position="1"/>
        <end position="252"/>
    </location>
</feature>
<reference evidence="6 7" key="1">
    <citation type="submission" date="2016-10" db="EMBL/GenBank/DDBJ databases">
        <title>Comparative genome analysis of multiple Pseudomonas spp. focuses on biocontrol and plant growth promoting traits.</title>
        <authorList>
            <person name="Tao X.-Y."/>
            <person name="Taylor C.G."/>
        </authorList>
    </citation>
    <scope>NUCLEOTIDE SEQUENCE [LARGE SCALE GENOMIC DNA]</scope>
    <source>
        <strain evidence="6 7">36C6</strain>
    </source>
</reference>
<dbReference type="SUPFAM" id="SSF47384">
    <property type="entry name" value="Homodimeric domain of signal transducing histidine kinase"/>
    <property type="match status" value="1"/>
</dbReference>
<name>A0A423HP47_9PSED</name>
<dbReference type="Gene3D" id="3.30.450.40">
    <property type="match status" value="1"/>
</dbReference>
<dbReference type="Proteomes" id="UP000284002">
    <property type="component" value="Unassembled WGS sequence"/>
</dbReference>
<evidence type="ECO:0000256" key="3">
    <source>
        <dbReference type="ARBA" id="ARBA00022553"/>
    </source>
</evidence>
<dbReference type="Gene3D" id="1.10.287.130">
    <property type="match status" value="1"/>
</dbReference>
<dbReference type="PROSITE" id="PS50011">
    <property type="entry name" value="PROTEIN_KINASE_DOM"/>
    <property type="match status" value="1"/>
</dbReference>
<dbReference type="GO" id="GO:0000155">
    <property type="term" value="F:phosphorelay sensor kinase activity"/>
    <property type="evidence" value="ECO:0007669"/>
    <property type="project" value="InterPro"/>
</dbReference>
<organism evidence="6 7">
    <name type="scientific">Pseudomonas frederiksbergensis</name>
    <dbReference type="NCBI Taxonomy" id="104087"/>
    <lineage>
        <taxon>Bacteria</taxon>
        <taxon>Pseudomonadati</taxon>
        <taxon>Pseudomonadota</taxon>
        <taxon>Gammaproteobacteria</taxon>
        <taxon>Pseudomonadales</taxon>
        <taxon>Pseudomonadaceae</taxon>
        <taxon>Pseudomonas</taxon>
    </lineage>
</organism>
<comment type="caution">
    <text evidence="6">The sequence shown here is derived from an EMBL/GenBank/DDBJ whole genome shotgun (WGS) entry which is preliminary data.</text>
</comment>
<dbReference type="Gene3D" id="3.40.50.300">
    <property type="entry name" value="P-loop containing nucleotide triphosphate hydrolases"/>
    <property type="match status" value="1"/>
</dbReference>
<dbReference type="InterPro" id="IPR011009">
    <property type="entry name" value="Kinase-like_dom_sf"/>
</dbReference>
<dbReference type="SMART" id="SM00065">
    <property type="entry name" value="GAF"/>
    <property type="match status" value="1"/>
</dbReference>
<dbReference type="CDD" id="cd00082">
    <property type="entry name" value="HisKA"/>
    <property type="match status" value="1"/>
</dbReference>
<dbReference type="PROSITE" id="PS50109">
    <property type="entry name" value="HIS_KIN"/>
    <property type="match status" value="1"/>
</dbReference>
<evidence type="ECO:0000256" key="1">
    <source>
        <dbReference type="ARBA" id="ARBA00000085"/>
    </source>
</evidence>
<evidence type="ECO:0000313" key="7">
    <source>
        <dbReference type="Proteomes" id="UP000284002"/>
    </source>
</evidence>
<dbReference type="SUPFAM" id="SSF55874">
    <property type="entry name" value="ATPase domain of HSP90 chaperone/DNA topoisomerase II/histidine kinase"/>
    <property type="match status" value="1"/>
</dbReference>
<feature type="domain" description="Histidine kinase" evidence="5">
    <location>
        <begin position="1468"/>
        <end position="1681"/>
    </location>
</feature>
<dbReference type="RefSeq" id="WP_123358982.1">
    <property type="nucleotide sequence ID" value="NZ_MOBM01000020.1"/>
</dbReference>
<comment type="catalytic activity">
    <reaction evidence="1">
        <text>ATP + protein L-histidine = ADP + protein N-phospho-L-histidine.</text>
        <dbReference type="EC" id="2.7.13.3"/>
    </reaction>
</comment>
<gene>
    <name evidence="6" type="ORF">BK662_15830</name>
</gene>
<dbReference type="SMART" id="SM00387">
    <property type="entry name" value="HATPase_c"/>
    <property type="match status" value="1"/>
</dbReference>
<evidence type="ECO:0000259" key="5">
    <source>
        <dbReference type="PROSITE" id="PS50109"/>
    </source>
</evidence>
<dbReference type="EMBL" id="MOBM01000020">
    <property type="protein sequence ID" value="RON14960.1"/>
    <property type="molecule type" value="Genomic_DNA"/>
</dbReference>
<dbReference type="PANTHER" id="PTHR43642:SF1">
    <property type="entry name" value="HYBRID SIGNAL TRANSDUCTION HISTIDINE KINASE G"/>
    <property type="match status" value="1"/>
</dbReference>
<protein>
    <recommendedName>
        <fullName evidence="2">histidine kinase</fullName>
        <ecNumber evidence="2">2.7.13.3</ecNumber>
    </recommendedName>
</protein>
<dbReference type="InterPro" id="IPR003661">
    <property type="entry name" value="HisK_dim/P_dom"/>
</dbReference>
<dbReference type="InterPro" id="IPR036097">
    <property type="entry name" value="HisK_dim/P_sf"/>
</dbReference>
<dbReference type="SUPFAM" id="SSF52540">
    <property type="entry name" value="P-loop containing nucleoside triphosphate hydrolases"/>
    <property type="match status" value="1"/>
</dbReference>
<dbReference type="InterPro" id="IPR027417">
    <property type="entry name" value="P-loop_NTPase"/>
</dbReference>
<dbReference type="SMART" id="SM00220">
    <property type="entry name" value="S_TKc"/>
    <property type="match status" value="1"/>
</dbReference>
<dbReference type="InterPro" id="IPR041664">
    <property type="entry name" value="AAA_16"/>
</dbReference>
<sequence length="1685" mass="185515">MLRRENDLTWFTLQDRQSGTRWLAARAPIQRPATCQRLERDFNLRLDPDWAIAPVALIRSAEGPLLVYPALGTPLTDLMGEAELPLGRLLAIAVAAACALGSAQKSGVWHTSLLPHHLMVGATDSVRLLGFHSHAGEAPTAELPSLEQWPYLAPEQVRRDNPSFDVRSDIYALATILYQTLTGHLPLTAREPSQWLHVHAAVQPESPAVHVADLPEGLCRVLLKSLAKEPQARYQSAESMAADLAWCQQQWLEHGRIDAFRLGGFDTIPPVIRNDALFGRETERMQLIEQMDQVRSDGIARVLLVAGAPGAGKSTLIHQGVRPMAPGYWASGKSDLLQQETPYAPLAEIFRSLMTQLLGKPALELETTSQQLVERLKGRGRLLVDLAPEAELVIGIAPELPNMPARYALDHANRTLLDVLEVFAQPGRPLVVFVDDVQWADDSTLSFLQAFIARPPRHLVLILAYRAAESQALERPGGLLEVLGSGQCAPHQKIMLGPLSEPAVAALIAAELDTTAKDIEALARVVHFKTAGNPLFISQVLRALIDERLVRFDVRDRRWVWNQEEVDSYRYADNVADLMVQRFERLSPMEREVMRTAGYVGRRCEESLLHRLMPPCDPQQIASDVQGLVSAGFLLREREHLVFPHDRVLEAACRLPAQAGRGAEHARIAAAMLDQWGEHVPERVFEVASQIQRIDADALDEHRRAVFVELLVEAAERARNTAAVEQAAGYLHTAEILLGQASSSALYTQAFATRWLAAECDMLLADLAGAQRRLDDCLVHARTALDRAKTYRLRATLRTLHSDYEGAITEALTGLALLGISLQRRPSQEQLTQAFAQVRTLIGPRRIADLVHLPKADNPLVEATMELLGTLISSFFVDDDIRLLHLAKMVELTLLHGVTPSSSYGIAWFGVMIAECYGEYVDGHAFAEVALELIDKYGYEAGRTGTLVALDQVSPWTRPMAYARQRAMAAFECGQAGGDLGMSCYACNHIGSDLLFMGEPLQGVLNELEHGLAWVRQFHYIDIERILLAQQSFASDLRNGRPHRPLAELDGTEHDRFGIIDRSSVSQPTLFFSWLYSGMSAFYFGDIPYALRRFEEVATLVWSIPAHINLADYYLFYGLALGSAQAPGELADKLEKLERQRQRFLQWVELNPTTFRSKLLLIEGVIARLRGLELMAIRCFDQSQIAAAAAGFIHEQALAHEQLANICIPNGLVSGANHHLRVARDCYSLWGAEGKVRQLEVMHPSLGAQPSFEPIRPVTQVRLDLEAGVEVARALSQEILLERLVETLMNHLMIQAGADNGVLMIVNDAELQLAATASVEAGNVQVALDAGQPLEQIAPVSVLNATMRTRTPLVLDDAQADCPEAYSADLQQRQTRSMLCLPLLKQGMLIGLVYLENSLVSKLFSAERLTMLEILASQAAVSLQTASLYARLVEDNQLRAQMEADLRSSRAELARSSHLKVMGELSASIAHEISQPLLGILSNASASLSWLKRDQPDLEEAIQGLEDIRSDSTRAANIVQALRALAKQAPLQRLPVQIEDLIRDVLCLTATDLASGNVRLESRLDTKCIVWVDAVQIQQVVYNLITNALEAIAGAGLQDGCIIIGSGVKDDQVQLCLQDNGPGIASQERERIFDAFYTTKGNGMGMGLAICRSVIAAHGGTLVLQDSEQGARFCISLPLAPGYVG</sequence>